<gene>
    <name evidence="1" type="ORF">NB037_06470</name>
</gene>
<comment type="caution">
    <text evidence="1">The sequence shown here is derived from an EMBL/GenBank/DDBJ whole genome shotgun (WGS) entry which is preliminary data.</text>
</comment>
<sequence length="217" mass="22407">MRGPLAAVLWDMDGTIVDSEPAWMAAQHRLVAHWGGEWSEHDGLALIGSTLEQTALALRGAGVGLDDRAMEEELEGDVAAALRAGIAWRPGALELLRSVAAVGIPQAIATTSSRRLASIVAAALAEHVVLAGVVTGDDVSRGKPDPEPYLLAARRLGAPIADCAAVEDSPVGLAAAVASGAAAVGVPHRVPLAEGPDRTLWPTLHGRTVEDLRALLL</sequence>
<keyword evidence="2" id="KW-1185">Reference proteome</keyword>
<dbReference type="RefSeq" id="WP_251944479.1">
    <property type="nucleotide sequence ID" value="NZ_JAMRYM010000017.1"/>
</dbReference>
<dbReference type="PANTHER" id="PTHR18901:SF38">
    <property type="entry name" value="PSEUDOURIDINE-5'-PHOSPHATASE"/>
    <property type="match status" value="1"/>
</dbReference>
<dbReference type="Gene3D" id="1.10.150.240">
    <property type="entry name" value="Putative phosphatase, domain 2"/>
    <property type="match status" value="1"/>
</dbReference>
<dbReference type="SFLD" id="SFLDG01129">
    <property type="entry name" value="C1.5:_HAD__Beta-PGM__Phosphata"/>
    <property type="match status" value="1"/>
</dbReference>
<dbReference type="Gene3D" id="3.40.50.1000">
    <property type="entry name" value="HAD superfamily/HAD-like"/>
    <property type="match status" value="1"/>
</dbReference>
<dbReference type="SUPFAM" id="SSF56784">
    <property type="entry name" value="HAD-like"/>
    <property type="match status" value="1"/>
</dbReference>
<dbReference type="PANTHER" id="PTHR18901">
    <property type="entry name" value="2-DEOXYGLUCOSE-6-PHOSPHATE PHOSPHATASE 2"/>
    <property type="match status" value="1"/>
</dbReference>
<dbReference type="CDD" id="cd07505">
    <property type="entry name" value="HAD_BPGM-like"/>
    <property type="match status" value="1"/>
</dbReference>
<organism evidence="1 2">
    <name type="scientific">Rathayibacter rubneri</name>
    <dbReference type="NCBI Taxonomy" id="2950106"/>
    <lineage>
        <taxon>Bacteria</taxon>
        <taxon>Bacillati</taxon>
        <taxon>Actinomycetota</taxon>
        <taxon>Actinomycetes</taxon>
        <taxon>Micrococcales</taxon>
        <taxon>Microbacteriaceae</taxon>
        <taxon>Rathayibacter</taxon>
    </lineage>
</organism>
<evidence type="ECO:0000313" key="2">
    <source>
        <dbReference type="Proteomes" id="UP001155240"/>
    </source>
</evidence>
<proteinExistence type="predicted"/>
<dbReference type="InterPro" id="IPR036412">
    <property type="entry name" value="HAD-like_sf"/>
</dbReference>
<dbReference type="SFLD" id="SFLDS00003">
    <property type="entry name" value="Haloacid_Dehalogenase"/>
    <property type="match status" value="1"/>
</dbReference>
<accession>A0A9X2E037</accession>
<reference evidence="1" key="1">
    <citation type="submission" date="2022-06" db="EMBL/GenBank/DDBJ databases">
        <title>Whole genome shotgun sequencing (WGS) of Rathayibacter sp. ZW T2_19, isolated from stored onions (Allium cepa).</title>
        <authorList>
            <person name="Stoll D.A."/>
            <person name="Huch M."/>
        </authorList>
    </citation>
    <scope>NUCLEOTIDE SEQUENCE</scope>
    <source>
        <strain evidence="1">ZW T2_19</strain>
    </source>
</reference>
<dbReference type="Proteomes" id="UP001155240">
    <property type="component" value="Unassembled WGS sequence"/>
</dbReference>
<dbReference type="AlphaFoldDB" id="A0A9X2E037"/>
<name>A0A9X2E037_9MICO</name>
<dbReference type="InterPro" id="IPR006439">
    <property type="entry name" value="HAD-SF_hydro_IA"/>
</dbReference>
<dbReference type="InterPro" id="IPR023214">
    <property type="entry name" value="HAD_sf"/>
</dbReference>
<dbReference type="Pfam" id="PF00702">
    <property type="entry name" value="Hydrolase"/>
    <property type="match status" value="1"/>
</dbReference>
<dbReference type="InterPro" id="IPR023198">
    <property type="entry name" value="PGP-like_dom2"/>
</dbReference>
<evidence type="ECO:0000313" key="1">
    <source>
        <dbReference type="EMBL" id="MCM6762061.1"/>
    </source>
</evidence>
<protein>
    <submittedName>
        <fullName evidence="1">HAD family phosphatase</fullName>
    </submittedName>
</protein>
<dbReference type="EMBL" id="JAMRYM010000017">
    <property type="protein sequence ID" value="MCM6762061.1"/>
    <property type="molecule type" value="Genomic_DNA"/>
</dbReference>
<dbReference type="NCBIfam" id="TIGR01509">
    <property type="entry name" value="HAD-SF-IA-v3"/>
    <property type="match status" value="1"/>
</dbReference>